<evidence type="ECO:0000256" key="7">
    <source>
        <dbReference type="ARBA" id="ARBA00023157"/>
    </source>
</evidence>
<evidence type="ECO:0000313" key="14">
    <source>
        <dbReference type="RefSeq" id="XP_032834426.1"/>
    </source>
</evidence>
<keyword evidence="7" id="KW-1015">Disulfide bond</keyword>
<evidence type="ECO:0000256" key="10">
    <source>
        <dbReference type="RuleBase" id="RU000688"/>
    </source>
</evidence>
<dbReference type="Gene3D" id="1.20.1070.10">
    <property type="entry name" value="Rhodopsin 7-helix transmembrane proteins"/>
    <property type="match status" value="1"/>
</dbReference>
<dbReference type="PROSITE" id="PS00237">
    <property type="entry name" value="G_PROTEIN_RECEP_F1_1"/>
    <property type="match status" value="1"/>
</dbReference>
<dbReference type="GO" id="GO:0005886">
    <property type="term" value="C:plasma membrane"/>
    <property type="evidence" value="ECO:0007669"/>
    <property type="project" value="UniProtKB-SubCell"/>
</dbReference>
<feature type="transmembrane region" description="Helical" evidence="11">
    <location>
        <begin position="178"/>
        <end position="201"/>
    </location>
</feature>
<keyword evidence="9 10" id="KW-0807">Transducer</keyword>
<feature type="transmembrane region" description="Helical" evidence="11">
    <location>
        <begin position="140"/>
        <end position="158"/>
    </location>
</feature>
<evidence type="ECO:0000256" key="11">
    <source>
        <dbReference type="SAM" id="Phobius"/>
    </source>
</evidence>
<keyword evidence="4 11" id="KW-1133">Transmembrane helix</keyword>
<keyword evidence="13" id="KW-1185">Reference proteome</keyword>
<feature type="transmembrane region" description="Helical" evidence="11">
    <location>
        <begin position="65"/>
        <end position="86"/>
    </location>
</feature>
<evidence type="ECO:0000256" key="8">
    <source>
        <dbReference type="ARBA" id="ARBA00023170"/>
    </source>
</evidence>
<dbReference type="PANTHER" id="PTHR24231:SF25">
    <property type="entry name" value="G-PROTEIN COUPLED RECEPTORS FAMILY 1 PROFILE DOMAIN-CONTAINING PROTEIN"/>
    <property type="match status" value="1"/>
</dbReference>
<feature type="transmembrane region" description="Helical" evidence="11">
    <location>
        <begin position="271"/>
        <end position="290"/>
    </location>
</feature>
<keyword evidence="2" id="KW-1003">Cell membrane</keyword>
<organism evidence="13 14">
    <name type="scientific">Petromyzon marinus</name>
    <name type="common">Sea lamprey</name>
    <dbReference type="NCBI Taxonomy" id="7757"/>
    <lineage>
        <taxon>Eukaryota</taxon>
        <taxon>Metazoa</taxon>
        <taxon>Chordata</taxon>
        <taxon>Craniata</taxon>
        <taxon>Vertebrata</taxon>
        <taxon>Cyclostomata</taxon>
        <taxon>Hyperoartia</taxon>
        <taxon>Petromyzontiformes</taxon>
        <taxon>Petromyzontidae</taxon>
        <taxon>Petromyzon</taxon>
    </lineage>
</organism>
<dbReference type="FunFam" id="1.20.1070.10:FF:000017">
    <property type="entry name" value="lysophosphatidic acid receptor 4"/>
    <property type="match status" value="1"/>
</dbReference>
<protein>
    <submittedName>
        <fullName evidence="14">P2Y purinoceptor 6-like</fullName>
    </submittedName>
</protein>
<evidence type="ECO:0000256" key="6">
    <source>
        <dbReference type="ARBA" id="ARBA00023136"/>
    </source>
</evidence>
<evidence type="ECO:0000256" key="1">
    <source>
        <dbReference type="ARBA" id="ARBA00004651"/>
    </source>
</evidence>
<keyword evidence="3 10" id="KW-0812">Transmembrane</keyword>
<accession>A0AAJ7XHA5</accession>
<dbReference type="PRINTS" id="PR00237">
    <property type="entry name" value="GPCRRHODOPSN"/>
</dbReference>
<gene>
    <name evidence="14" type="primary">LOC116956758</name>
</gene>
<feature type="transmembrane region" description="Helical" evidence="11">
    <location>
        <begin position="221"/>
        <end position="250"/>
    </location>
</feature>
<sequence length="395" mass="41915">MTSSIPLLNPSPATATTVAYPFTTNDVNDVNGVNVDNVSISGGGGGGGRRTCVYREAYKHILLPVVYSVVFALALALNGSVLYLCAFRTERRRWSANLVYLANLAAADLLYACSLPLLVLNYARRDRWPFGDAACRAVRFAFYANLYGSVAFLAAVSLNRYLGVCHPLRFGGLRGRRAAARVSAAAWLAVAAETAPTAAFARSGVLSGRAVCYDLTSPENFAAYFPYGVALTAVGFAAPFAVVAACYVAIVRALLRRRRSRVGQRAGGRSFRLIAVVCLSFAVCFLPFHVTRMVYLFVKTIGGVGDEPSCELVQTVSTIYKATRPLASLNCCINPVLYFLSGDYYRRGGAARWRCCGGGGGGGTVVPASTAGASRDSEPSNTDAVVAAVVAVEGR</sequence>
<dbReference type="InterPro" id="IPR000276">
    <property type="entry name" value="GPCR_Rhodpsn"/>
</dbReference>
<dbReference type="PRINTS" id="PR01157">
    <property type="entry name" value="P2YPURNOCPTR"/>
</dbReference>
<dbReference type="GO" id="GO:0004930">
    <property type="term" value="F:G protein-coupled receptor activity"/>
    <property type="evidence" value="ECO:0007669"/>
    <property type="project" value="UniProtKB-KW"/>
</dbReference>
<name>A0AAJ7XHA5_PETMA</name>
<evidence type="ECO:0000256" key="9">
    <source>
        <dbReference type="ARBA" id="ARBA00023224"/>
    </source>
</evidence>
<feature type="domain" description="G-protein coupled receptors family 1 profile" evidence="12">
    <location>
        <begin position="79"/>
        <end position="338"/>
    </location>
</feature>
<evidence type="ECO:0000259" key="12">
    <source>
        <dbReference type="PROSITE" id="PS50262"/>
    </source>
</evidence>
<dbReference type="RefSeq" id="XP_032834426.1">
    <property type="nucleotide sequence ID" value="XM_032978535.1"/>
</dbReference>
<dbReference type="SUPFAM" id="SSF81321">
    <property type="entry name" value="Family A G protein-coupled receptor-like"/>
    <property type="match status" value="1"/>
</dbReference>
<evidence type="ECO:0000256" key="3">
    <source>
        <dbReference type="ARBA" id="ARBA00022692"/>
    </source>
</evidence>
<dbReference type="Pfam" id="PF00001">
    <property type="entry name" value="7tm_1"/>
    <property type="match status" value="1"/>
</dbReference>
<proteinExistence type="inferred from homology"/>
<comment type="similarity">
    <text evidence="10">Belongs to the G-protein coupled receptor 1 family.</text>
</comment>
<dbReference type="PANTHER" id="PTHR24231">
    <property type="entry name" value="PURINOCEPTOR-RELATED G-PROTEIN COUPLED RECEPTOR"/>
    <property type="match status" value="1"/>
</dbReference>
<evidence type="ECO:0000313" key="13">
    <source>
        <dbReference type="Proteomes" id="UP001318040"/>
    </source>
</evidence>
<feature type="transmembrane region" description="Helical" evidence="11">
    <location>
        <begin position="98"/>
        <end position="120"/>
    </location>
</feature>
<evidence type="ECO:0000256" key="5">
    <source>
        <dbReference type="ARBA" id="ARBA00023040"/>
    </source>
</evidence>
<dbReference type="AlphaFoldDB" id="A0AAJ7XHA5"/>
<dbReference type="InterPro" id="IPR017452">
    <property type="entry name" value="GPCR_Rhodpsn_7TM"/>
</dbReference>
<keyword evidence="8 10" id="KW-0675">Receptor</keyword>
<dbReference type="PROSITE" id="PS50262">
    <property type="entry name" value="G_PROTEIN_RECEP_F1_2"/>
    <property type="match status" value="1"/>
</dbReference>
<evidence type="ECO:0000256" key="4">
    <source>
        <dbReference type="ARBA" id="ARBA00022989"/>
    </source>
</evidence>
<reference evidence="14" key="1">
    <citation type="submission" date="2025-08" db="UniProtKB">
        <authorList>
            <consortium name="RefSeq"/>
        </authorList>
    </citation>
    <scope>IDENTIFICATION</scope>
    <source>
        <tissue evidence="14">Sperm</tissue>
    </source>
</reference>
<dbReference type="Proteomes" id="UP001318040">
    <property type="component" value="Chromosome 67"/>
</dbReference>
<keyword evidence="5 10" id="KW-0297">G-protein coupled receptor</keyword>
<dbReference type="KEGG" id="pmrn:116956758"/>
<evidence type="ECO:0000256" key="2">
    <source>
        <dbReference type="ARBA" id="ARBA00022475"/>
    </source>
</evidence>
<comment type="subcellular location">
    <subcellularLocation>
        <location evidence="1">Cell membrane</location>
        <topology evidence="1">Multi-pass membrane protein</topology>
    </subcellularLocation>
</comment>
<keyword evidence="6 11" id="KW-0472">Membrane</keyword>